<name>A0AAW2W0I3_9LAMI</name>
<evidence type="ECO:0000313" key="1">
    <source>
        <dbReference type="EMBL" id="KAL0433676.1"/>
    </source>
</evidence>
<comment type="caution">
    <text evidence="1">The sequence shown here is derived from an EMBL/GenBank/DDBJ whole genome shotgun (WGS) entry which is preliminary data.</text>
</comment>
<protein>
    <submittedName>
        <fullName evidence="1">Uncharacterized protein</fullName>
    </submittedName>
</protein>
<reference evidence="1" key="2">
    <citation type="journal article" date="2024" name="Plant">
        <title>Genomic evolution and insights into agronomic trait innovations of Sesamum species.</title>
        <authorList>
            <person name="Miao H."/>
            <person name="Wang L."/>
            <person name="Qu L."/>
            <person name="Liu H."/>
            <person name="Sun Y."/>
            <person name="Le M."/>
            <person name="Wang Q."/>
            <person name="Wei S."/>
            <person name="Zheng Y."/>
            <person name="Lin W."/>
            <person name="Duan Y."/>
            <person name="Cao H."/>
            <person name="Xiong S."/>
            <person name="Wang X."/>
            <person name="Wei L."/>
            <person name="Li C."/>
            <person name="Ma Q."/>
            <person name="Ju M."/>
            <person name="Zhao R."/>
            <person name="Li G."/>
            <person name="Mu C."/>
            <person name="Tian Q."/>
            <person name="Mei H."/>
            <person name="Zhang T."/>
            <person name="Gao T."/>
            <person name="Zhang H."/>
        </authorList>
    </citation>
    <scope>NUCLEOTIDE SEQUENCE</scope>
    <source>
        <strain evidence="1">KEN1</strain>
    </source>
</reference>
<proteinExistence type="predicted"/>
<dbReference type="EMBL" id="JACGWN010000009">
    <property type="protein sequence ID" value="KAL0433676.1"/>
    <property type="molecule type" value="Genomic_DNA"/>
</dbReference>
<organism evidence="1">
    <name type="scientific">Sesamum latifolium</name>
    <dbReference type="NCBI Taxonomy" id="2727402"/>
    <lineage>
        <taxon>Eukaryota</taxon>
        <taxon>Viridiplantae</taxon>
        <taxon>Streptophyta</taxon>
        <taxon>Embryophyta</taxon>
        <taxon>Tracheophyta</taxon>
        <taxon>Spermatophyta</taxon>
        <taxon>Magnoliopsida</taxon>
        <taxon>eudicotyledons</taxon>
        <taxon>Gunneridae</taxon>
        <taxon>Pentapetalae</taxon>
        <taxon>asterids</taxon>
        <taxon>lamiids</taxon>
        <taxon>Lamiales</taxon>
        <taxon>Pedaliaceae</taxon>
        <taxon>Sesamum</taxon>
    </lineage>
</organism>
<gene>
    <name evidence="1" type="ORF">Slati_2701900</name>
</gene>
<dbReference type="AlphaFoldDB" id="A0AAW2W0I3"/>
<accession>A0AAW2W0I3</accession>
<reference evidence="1" key="1">
    <citation type="submission" date="2020-06" db="EMBL/GenBank/DDBJ databases">
        <authorList>
            <person name="Li T."/>
            <person name="Hu X."/>
            <person name="Zhang T."/>
            <person name="Song X."/>
            <person name="Zhang H."/>
            <person name="Dai N."/>
            <person name="Sheng W."/>
            <person name="Hou X."/>
            <person name="Wei L."/>
        </authorList>
    </citation>
    <scope>NUCLEOTIDE SEQUENCE</scope>
    <source>
        <strain evidence="1">KEN1</strain>
        <tissue evidence="1">Leaf</tissue>
    </source>
</reference>
<sequence>MENPNHPSDKKKAVTTPSGTQALQVIAGTPPAPVPAGSTPASLAQVTPSPGLRALQPIHLDGAHLQIRPRRRYPRLC</sequence>